<dbReference type="PANTHER" id="PTHR39069:SF9">
    <property type="entry name" value="EB DOMAIN-CONTAINING PROTEIN"/>
    <property type="match status" value="1"/>
</dbReference>
<evidence type="ECO:0000313" key="4">
    <source>
        <dbReference type="Proteomes" id="UP001148838"/>
    </source>
</evidence>
<evidence type="ECO:0000259" key="2">
    <source>
        <dbReference type="Pfam" id="PF01683"/>
    </source>
</evidence>
<feature type="domain" description="EB" evidence="2">
    <location>
        <begin position="116"/>
        <end position="168"/>
    </location>
</feature>
<organism evidence="3 4">
    <name type="scientific">Periplaneta americana</name>
    <name type="common">American cockroach</name>
    <name type="synonym">Blatta americana</name>
    <dbReference type="NCBI Taxonomy" id="6978"/>
    <lineage>
        <taxon>Eukaryota</taxon>
        <taxon>Metazoa</taxon>
        <taxon>Ecdysozoa</taxon>
        <taxon>Arthropoda</taxon>
        <taxon>Hexapoda</taxon>
        <taxon>Insecta</taxon>
        <taxon>Pterygota</taxon>
        <taxon>Neoptera</taxon>
        <taxon>Polyneoptera</taxon>
        <taxon>Dictyoptera</taxon>
        <taxon>Blattodea</taxon>
        <taxon>Blattoidea</taxon>
        <taxon>Blattidae</taxon>
        <taxon>Blattinae</taxon>
        <taxon>Periplaneta</taxon>
    </lineage>
</organism>
<reference evidence="3 4" key="1">
    <citation type="journal article" date="2022" name="Allergy">
        <title>Genome assembly and annotation of Periplaneta americana reveal a comprehensive cockroach allergen profile.</title>
        <authorList>
            <person name="Wang L."/>
            <person name="Xiong Q."/>
            <person name="Saelim N."/>
            <person name="Wang L."/>
            <person name="Nong W."/>
            <person name="Wan A.T."/>
            <person name="Shi M."/>
            <person name="Liu X."/>
            <person name="Cao Q."/>
            <person name="Hui J.H.L."/>
            <person name="Sookrung N."/>
            <person name="Leung T.F."/>
            <person name="Tungtrongchitr A."/>
            <person name="Tsui S.K.W."/>
        </authorList>
    </citation>
    <scope>NUCLEOTIDE SEQUENCE [LARGE SCALE GENOMIC DNA]</scope>
    <source>
        <strain evidence="3">PWHHKU_190912</strain>
    </source>
</reference>
<sequence>TSENNVGHEIHFLLKKKSICMLLIHIFIACILKFSGIIAACNYDSDCIANAFCKEQTYCECKKDFIYYETGRNFSCLQEALLLGDGCQADIQCTKPFGIHAHCLTTKTSRLGKCECMAGAHFKEGRCYETAAIGEKCLVSNNCYLTSGVTAYCEKSVCVCPNHYHPTQNGRDCIKTVYLDEPCQNDLECVTPNSRCGDVCRCRVNYIQSRQNNSCIRAADNMGDPCVENEQCTMFLVRAECGVNGRCRCTEGFHYIPPNSKCFRDIGKSMQNI</sequence>
<name>A0ABQ8S7X3_PERAM</name>
<gene>
    <name evidence="3" type="ORF">ANN_22251</name>
</gene>
<feature type="domain" description="EB" evidence="2">
    <location>
        <begin position="209"/>
        <end position="255"/>
    </location>
</feature>
<keyword evidence="1" id="KW-1133">Transmembrane helix</keyword>
<keyword evidence="1" id="KW-0472">Membrane</keyword>
<dbReference type="InterPro" id="IPR006149">
    <property type="entry name" value="EB_dom"/>
</dbReference>
<dbReference type="Pfam" id="PF01683">
    <property type="entry name" value="EB"/>
    <property type="match status" value="2"/>
</dbReference>
<dbReference type="Proteomes" id="UP001148838">
    <property type="component" value="Unassembled WGS sequence"/>
</dbReference>
<accession>A0ABQ8S7X3</accession>
<feature type="transmembrane region" description="Helical" evidence="1">
    <location>
        <begin position="19"/>
        <end position="40"/>
    </location>
</feature>
<keyword evidence="1" id="KW-0812">Transmembrane</keyword>
<proteinExistence type="predicted"/>
<dbReference type="PANTHER" id="PTHR39069">
    <property type="entry name" value="ECDYSONE-INDUCIBLE GENE E1, ISOFORM A"/>
    <property type="match status" value="1"/>
</dbReference>
<feature type="non-terminal residue" evidence="3">
    <location>
        <position position="1"/>
    </location>
</feature>
<comment type="caution">
    <text evidence="3">The sequence shown here is derived from an EMBL/GenBank/DDBJ whole genome shotgun (WGS) entry which is preliminary data.</text>
</comment>
<protein>
    <recommendedName>
        <fullName evidence="2">EB domain-containing protein</fullName>
    </recommendedName>
</protein>
<evidence type="ECO:0000313" key="3">
    <source>
        <dbReference type="EMBL" id="KAJ4430043.1"/>
    </source>
</evidence>
<keyword evidence="4" id="KW-1185">Reference proteome</keyword>
<dbReference type="EMBL" id="JAJSOF020000033">
    <property type="protein sequence ID" value="KAJ4430043.1"/>
    <property type="molecule type" value="Genomic_DNA"/>
</dbReference>
<evidence type="ECO:0000256" key="1">
    <source>
        <dbReference type="SAM" id="Phobius"/>
    </source>
</evidence>